<keyword evidence="9 11" id="KW-0472">Membrane</keyword>
<dbReference type="GO" id="GO:0071555">
    <property type="term" value="P:cell wall organization"/>
    <property type="evidence" value="ECO:0007669"/>
    <property type="project" value="UniProtKB-KW"/>
</dbReference>
<dbReference type="Pfam" id="PF01098">
    <property type="entry name" value="FTSW_RODA_SPOVE"/>
    <property type="match status" value="1"/>
</dbReference>
<evidence type="ECO:0000256" key="7">
    <source>
        <dbReference type="ARBA" id="ARBA00022984"/>
    </source>
</evidence>
<dbReference type="GO" id="GO:0008955">
    <property type="term" value="F:peptidoglycan glycosyltransferase activity"/>
    <property type="evidence" value="ECO:0007669"/>
    <property type="project" value="UniProtKB-UniRule"/>
</dbReference>
<gene>
    <name evidence="11" type="primary">mrdB</name>
    <name evidence="11" type="synonym">rodA</name>
    <name evidence="12" type="ORF">A1D18_01910</name>
</gene>
<comment type="caution">
    <text evidence="12">The sequence shown here is derived from an EMBL/GenBank/DDBJ whole genome shotgun (WGS) entry which is preliminary data.</text>
</comment>
<comment type="catalytic activity">
    <reaction evidence="11">
        <text>[GlcNAc-(1-&gt;4)-Mur2Ac(oyl-L-Ala-gamma-D-Glu-L-Lys-D-Ala-D-Ala)](n)-di-trans,octa-cis-undecaprenyl diphosphate + beta-D-GlcNAc-(1-&gt;4)-Mur2Ac(oyl-L-Ala-gamma-D-Glu-L-Lys-D-Ala-D-Ala)-di-trans,octa-cis-undecaprenyl diphosphate = [GlcNAc-(1-&gt;4)-Mur2Ac(oyl-L-Ala-gamma-D-Glu-L-Lys-D-Ala-D-Ala)](n+1)-di-trans,octa-cis-undecaprenyl diphosphate + di-trans,octa-cis-undecaprenyl diphosphate + H(+)</text>
        <dbReference type="Rhea" id="RHEA:23708"/>
        <dbReference type="Rhea" id="RHEA-COMP:9602"/>
        <dbReference type="Rhea" id="RHEA-COMP:9603"/>
        <dbReference type="ChEBI" id="CHEBI:15378"/>
        <dbReference type="ChEBI" id="CHEBI:58405"/>
        <dbReference type="ChEBI" id="CHEBI:60033"/>
        <dbReference type="ChEBI" id="CHEBI:78435"/>
        <dbReference type="EC" id="2.4.99.28"/>
    </reaction>
</comment>
<dbReference type="OrthoDB" id="9768187at2"/>
<keyword evidence="7 11" id="KW-0573">Peptidoglycan synthesis</keyword>
<keyword evidence="13" id="KW-1185">Reference proteome</keyword>
<feature type="transmembrane region" description="Helical" evidence="11">
    <location>
        <begin position="80"/>
        <end position="101"/>
    </location>
</feature>
<accession>A0A1J8NKR7</accession>
<feature type="transmembrane region" description="Helical" evidence="11">
    <location>
        <begin position="343"/>
        <end position="364"/>
    </location>
</feature>
<feature type="transmembrane region" description="Helical" evidence="11">
    <location>
        <begin position="26"/>
        <end position="44"/>
    </location>
</feature>
<dbReference type="UniPathway" id="UPA00219"/>
<keyword evidence="8 11" id="KW-1133">Transmembrane helix</keyword>
<dbReference type="NCBIfam" id="TIGR02210">
    <property type="entry name" value="rodA_shape"/>
    <property type="match status" value="1"/>
</dbReference>
<keyword evidence="4 11" id="KW-0808">Transferase</keyword>
<dbReference type="HAMAP" id="MF_02079">
    <property type="entry name" value="PGT_RodA"/>
    <property type="match status" value="1"/>
</dbReference>
<dbReference type="GO" id="GO:0009252">
    <property type="term" value="P:peptidoglycan biosynthetic process"/>
    <property type="evidence" value="ECO:0007669"/>
    <property type="project" value="UniProtKB-UniRule"/>
</dbReference>
<comment type="similarity">
    <text evidence="11">Belongs to the SEDS family. MrdB/RodA subfamily.</text>
</comment>
<dbReference type="RefSeq" id="WP_071662141.1">
    <property type="nucleotide sequence ID" value="NZ_LUKY01000031.1"/>
</dbReference>
<dbReference type="InterPro" id="IPR011923">
    <property type="entry name" value="RodA/MrdB"/>
</dbReference>
<keyword evidence="3 11" id="KW-0328">Glycosyltransferase</keyword>
<evidence type="ECO:0000256" key="11">
    <source>
        <dbReference type="HAMAP-Rule" id="MF_02079"/>
    </source>
</evidence>
<comment type="subcellular location">
    <subcellularLocation>
        <location evidence="11">Cell inner membrane</location>
        <topology evidence="11">Multi-pass membrane protein</topology>
    </subcellularLocation>
    <subcellularLocation>
        <location evidence="1">Membrane</location>
        <topology evidence="1">Multi-pass membrane protein</topology>
    </subcellularLocation>
</comment>
<dbReference type="EC" id="2.4.99.28" evidence="11"/>
<keyword evidence="11" id="KW-0997">Cell inner membrane</keyword>
<evidence type="ECO:0000313" key="13">
    <source>
        <dbReference type="Proteomes" id="UP000183924"/>
    </source>
</evidence>
<evidence type="ECO:0000256" key="8">
    <source>
        <dbReference type="ARBA" id="ARBA00022989"/>
    </source>
</evidence>
<evidence type="ECO:0000256" key="6">
    <source>
        <dbReference type="ARBA" id="ARBA00022960"/>
    </source>
</evidence>
<dbReference type="AlphaFoldDB" id="A0A1J8NKR7"/>
<keyword evidence="5 11" id="KW-0812">Transmembrane</keyword>
<dbReference type="GO" id="GO:0051301">
    <property type="term" value="P:cell division"/>
    <property type="evidence" value="ECO:0007669"/>
    <property type="project" value="InterPro"/>
</dbReference>
<evidence type="ECO:0000256" key="4">
    <source>
        <dbReference type="ARBA" id="ARBA00022679"/>
    </source>
</evidence>
<keyword evidence="6 11" id="KW-0133">Cell shape</keyword>
<feature type="transmembrane region" description="Helical" evidence="11">
    <location>
        <begin position="143"/>
        <end position="160"/>
    </location>
</feature>
<proteinExistence type="inferred from homology"/>
<evidence type="ECO:0000256" key="9">
    <source>
        <dbReference type="ARBA" id="ARBA00023136"/>
    </source>
</evidence>
<evidence type="ECO:0000256" key="1">
    <source>
        <dbReference type="ARBA" id="ARBA00004141"/>
    </source>
</evidence>
<dbReference type="InterPro" id="IPR001182">
    <property type="entry name" value="FtsW/RodA"/>
</dbReference>
<feature type="transmembrane region" description="Helical" evidence="11">
    <location>
        <begin position="310"/>
        <end position="337"/>
    </location>
</feature>
<evidence type="ECO:0000256" key="5">
    <source>
        <dbReference type="ARBA" id="ARBA00022692"/>
    </source>
</evidence>
<feature type="transmembrane region" description="Helical" evidence="11">
    <location>
        <begin position="277"/>
        <end position="298"/>
    </location>
</feature>
<dbReference type="EMBL" id="LUKY01000031">
    <property type="protein sequence ID" value="OIZ95482.1"/>
    <property type="molecule type" value="Genomic_DNA"/>
</dbReference>
<dbReference type="InterPro" id="IPR018365">
    <property type="entry name" value="Cell_cycle_FtsW-rel_CS"/>
</dbReference>
<feature type="transmembrane region" description="Helical" evidence="11">
    <location>
        <begin position="56"/>
        <end position="74"/>
    </location>
</feature>
<sequence>MLAISKHRPRFSLQKISQFFRVDKPLLIGLLSLVCIGLIILYSASNQNLVIIGKQALRMIIAFSAMLMLAQISPSVYRAWAPWVFIFSFGLLLAVLILGVVGKGAQRWLNLGLLKFQPSELMKLSVPMMLAWYLHDKSLPPSFFDLFIALIIIAVPTLLVIKQPDLGTALLIVASGFSVILLSGVSGRWLLLGGLLMLIIAPLGWHFMHEYQKLRVLTFLNPERDPLGAGYHIIQSKIAIGAGGLFGKGWLHGTQSHLQFLPEHTTDFIFAVCGEEFGLFGGIVLLSLYLWIAARGLYISMKAQDTFSRLLGGGLSLSFFIAAFVNIGMVSGLLPVVGIPLPLISYGGTSLITLIAGFGILMSIQTHRKLVGN</sequence>
<dbReference type="STRING" id="1225476.A1D18_01910"/>
<dbReference type="Proteomes" id="UP000183924">
    <property type="component" value="Unassembled WGS sequence"/>
</dbReference>
<keyword evidence="2 11" id="KW-1003">Cell membrane</keyword>
<evidence type="ECO:0000256" key="3">
    <source>
        <dbReference type="ARBA" id="ARBA00022676"/>
    </source>
</evidence>
<dbReference type="GO" id="GO:0032153">
    <property type="term" value="C:cell division site"/>
    <property type="evidence" value="ECO:0007669"/>
    <property type="project" value="TreeGrafter"/>
</dbReference>
<comment type="function">
    <text evidence="11">Peptidoglycan polymerase that is essential for cell wall elongation.</text>
</comment>
<evidence type="ECO:0000256" key="2">
    <source>
        <dbReference type="ARBA" id="ARBA00022475"/>
    </source>
</evidence>
<comment type="pathway">
    <text evidence="11">Cell wall biogenesis; peptidoglycan biosynthesis.</text>
</comment>
<feature type="transmembrane region" description="Helical" evidence="11">
    <location>
        <begin position="166"/>
        <end position="182"/>
    </location>
</feature>
<dbReference type="PANTHER" id="PTHR30474">
    <property type="entry name" value="CELL CYCLE PROTEIN"/>
    <property type="match status" value="1"/>
</dbReference>
<dbReference type="GO" id="GO:0015648">
    <property type="term" value="F:lipid-linked peptidoglycan transporter activity"/>
    <property type="evidence" value="ECO:0007669"/>
    <property type="project" value="TreeGrafter"/>
</dbReference>
<keyword evidence="10 11" id="KW-0961">Cell wall biogenesis/degradation</keyword>
<dbReference type="PROSITE" id="PS00428">
    <property type="entry name" value="FTSW_RODA_SPOVE"/>
    <property type="match status" value="1"/>
</dbReference>
<evidence type="ECO:0000313" key="12">
    <source>
        <dbReference type="EMBL" id="OIZ95482.1"/>
    </source>
</evidence>
<protein>
    <recommendedName>
        <fullName evidence="11">Peptidoglycan glycosyltransferase MrdB</fullName>
        <shortName evidence="11">PGT</shortName>
        <ecNumber evidence="11">2.4.99.28</ecNumber>
    </recommendedName>
    <alternativeName>
        <fullName evidence="11">Cell elongation protein RodA</fullName>
    </alternativeName>
    <alternativeName>
        <fullName evidence="11">Cell wall polymerase</fullName>
    </alternativeName>
    <alternativeName>
        <fullName evidence="11">Peptidoglycan polymerase</fullName>
        <shortName evidence="11">PG polymerase</shortName>
    </alternativeName>
</protein>
<reference evidence="12 13" key="1">
    <citation type="submission" date="2016-03" db="EMBL/GenBank/DDBJ databases">
        <title>Comparative genomics of Rickettsiella.</title>
        <authorList>
            <person name="Chandler C."/>
            <person name="Wang Y."/>
        </authorList>
    </citation>
    <scope>NUCLEOTIDE SEQUENCE [LARGE SCALE GENOMIC DNA]</scope>
    <source>
        <strain evidence="12 13">RCFS May 2013</strain>
    </source>
</reference>
<name>A0A1J8NKR7_9COXI</name>
<dbReference type="GO" id="GO:0008360">
    <property type="term" value="P:regulation of cell shape"/>
    <property type="evidence" value="ECO:0007669"/>
    <property type="project" value="UniProtKB-KW"/>
</dbReference>
<feature type="transmembrane region" description="Helical" evidence="11">
    <location>
        <begin position="189"/>
        <end position="208"/>
    </location>
</feature>
<dbReference type="GO" id="GO:0005886">
    <property type="term" value="C:plasma membrane"/>
    <property type="evidence" value="ECO:0007669"/>
    <property type="project" value="UniProtKB-SubCell"/>
</dbReference>
<organism evidence="12 13">
    <name type="scientific">Candidatus Rickettsiella isopodorum</name>
    <dbReference type="NCBI Taxonomy" id="1225476"/>
    <lineage>
        <taxon>Bacteria</taxon>
        <taxon>Pseudomonadati</taxon>
        <taxon>Pseudomonadota</taxon>
        <taxon>Gammaproteobacteria</taxon>
        <taxon>Legionellales</taxon>
        <taxon>Coxiellaceae</taxon>
        <taxon>Rickettsiella</taxon>
    </lineage>
</organism>
<dbReference type="PANTHER" id="PTHR30474:SF1">
    <property type="entry name" value="PEPTIDOGLYCAN GLYCOSYLTRANSFERASE MRDB"/>
    <property type="match status" value="1"/>
</dbReference>
<evidence type="ECO:0000256" key="10">
    <source>
        <dbReference type="ARBA" id="ARBA00023316"/>
    </source>
</evidence>